<evidence type="ECO:0000256" key="3">
    <source>
        <dbReference type="ARBA" id="ARBA00009508"/>
    </source>
</evidence>
<dbReference type="PANTHER" id="PTHR12868:SF0">
    <property type="entry name" value="NADH DEHYDROGENASE [UBIQUINONE] 1 BETA SUBCOMPLEX SUBUNIT 9"/>
    <property type="match status" value="1"/>
</dbReference>
<keyword evidence="12" id="KW-0496">Mitochondrion</keyword>
<evidence type="ECO:0000256" key="1">
    <source>
        <dbReference type="ARBA" id="ARBA00002920"/>
    </source>
</evidence>
<reference evidence="19" key="1">
    <citation type="journal article" date="2018" name="Nat. Microbiol.">
        <title>Leveraging single-cell genomics to expand the fungal tree of life.</title>
        <authorList>
            <person name="Ahrendt S.R."/>
            <person name="Quandt C.A."/>
            <person name="Ciobanu D."/>
            <person name="Clum A."/>
            <person name="Salamov A."/>
            <person name="Andreopoulos B."/>
            <person name="Cheng J.F."/>
            <person name="Woyke T."/>
            <person name="Pelin A."/>
            <person name="Henrissat B."/>
            <person name="Reynolds N.K."/>
            <person name="Benny G.L."/>
            <person name="Smith M.E."/>
            <person name="James T.Y."/>
            <person name="Grigoriev I.V."/>
        </authorList>
    </citation>
    <scope>NUCLEOTIDE SEQUENCE [LARGE SCALE GENOMIC DNA]</scope>
    <source>
        <strain evidence="19">Baker2002</strain>
    </source>
</reference>
<keyword evidence="19" id="KW-1185">Reference proteome</keyword>
<keyword evidence="9" id="KW-0999">Mitochondrion inner membrane</keyword>
<dbReference type="AlphaFoldDB" id="A0A4P9ZGQ8"/>
<evidence type="ECO:0000259" key="17">
    <source>
        <dbReference type="Pfam" id="PF05347"/>
    </source>
</evidence>
<comment type="subcellular location">
    <subcellularLocation>
        <location evidence="2">Mitochondrion inner membrane</location>
        <topology evidence="2">Peripheral membrane protein</topology>
        <orientation evidence="2">Matrix side</orientation>
    </subcellularLocation>
</comment>
<comment type="subunit">
    <text evidence="4">Mammalian complex I is composed of 45 different subunits.</text>
</comment>
<keyword evidence="11" id="KW-0007">Acetylation</keyword>
<dbReference type="InterPro" id="IPR008011">
    <property type="entry name" value="Complex1_LYR_dom"/>
</dbReference>
<dbReference type="Pfam" id="PF05347">
    <property type="entry name" value="Complex1_LYR"/>
    <property type="match status" value="1"/>
</dbReference>
<evidence type="ECO:0000313" key="19">
    <source>
        <dbReference type="Proteomes" id="UP000268321"/>
    </source>
</evidence>
<sequence>MSGQILPFTEANTKRVASFFRKALRTAFDSSLKFDLYRQETILIRQQFEANKHILDPKELEEVLSRARAKLAELDHPDPYIPPSRPGGSKHDRNLPYPNEPLVSGDW</sequence>
<dbReference type="InterPro" id="IPR045292">
    <property type="entry name" value="Complex1_LYR_NDUFB9_LYRM3"/>
</dbReference>
<evidence type="ECO:0000256" key="14">
    <source>
        <dbReference type="ARBA" id="ARBA00030192"/>
    </source>
</evidence>
<keyword evidence="10" id="KW-0249">Electron transport</keyword>
<dbReference type="CDD" id="cd20263">
    <property type="entry name" value="Complex1_LYR_NDUFB9_LYRM3"/>
    <property type="match status" value="1"/>
</dbReference>
<dbReference type="PANTHER" id="PTHR12868">
    <property type="entry name" value="NADH-UBIQUINONE OXIDOREDUCTASE B22 SUBUNIT"/>
    <property type="match status" value="1"/>
</dbReference>
<evidence type="ECO:0000256" key="2">
    <source>
        <dbReference type="ARBA" id="ARBA00004443"/>
    </source>
</evidence>
<accession>A0A4P9ZGQ8</accession>
<evidence type="ECO:0000256" key="13">
    <source>
        <dbReference type="ARBA" id="ARBA00023136"/>
    </source>
</evidence>
<keyword evidence="8" id="KW-0679">Respiratory chain</keyword>
<evidence type="ECO:0000256" key="6">
    <source>
        <dbReference type="ARBA" id="ARBA00022448"/>
    </source>
</evidence>
<evidence type="ECO:0000256" key="9">
    <source>
        <dbReference type="ARBA" id="ARBA00022792"/>
    </source>
</evidence>
<dbReference type="OrthoDB" id="13598at2759"/>
<protein>
    <recommendedName>
        <fullName evidence="5">NADH dehydrogenase [ubiquinone] 1 beta subcomplex subunit 9</fullName>
    </recommendedName>
    <alternativeName>
        <fullName evidence="14">Complex I-B22</fullName>
    </alternativeName>
    <alternativeName>
        <fullName evidence="15">NADH-ubiquinone oxidoreductase B22 subunit</fullName>
    </alternativeName>
</protein>
<proteinExistence type="inferred from homology"/>
<dbReference type="InterPro" id="IPR033034">
    <property type="entry name" value="NDUFB9"/>
</dbReference>
<evidence type="ECO:0000256" key="8">
    <source>
        <dbReference type="ARBA" id="ARBA00022660"/>
    </source>
</evidence>
<evidence type="ECO:0000256" key="10">
    <source>
        <dbReference type="ARBA" id="ARBA00022982"/>
    </source>
</evidence>
<evidence type="ECO:0000256" key="4">
    <source>
        <dbReference type="ARBA" id="ARBA00011790"/>
    </source>
</evidence>
<evidence type="ECO:0000313" key="18">
    <source>
        <dbReference type="EMBL" id="RKP31220.1"/>
    </source>
</evidence>
<comment type="function">
    <text evidence="1">Accessory subunit of the mitochondrial membrane respiratory chain NADH dehydrogenase (Complex I), that is believed to be not involved in catalysis. Complex I functions in the transfer of electrons from NADH to the respiratory chain. The immediate electron acceptor for the enzyme is believed to be ubiquinone.</text>
</comment>
<evidence type="ECO:0000256" key="5">
    <source>
        <dbReference type="ARBA" id="ARBA00018684"/>
    </source>
</evidence>
<feature type="domain" description="Complex 1 LYR protein" evidence="17">
    <location>
        <begin position="14"/>
        <end position="72"/>
    </location>
</feature>
<gene>
    <name evidence="18" type="ORF">METBISCDRAFT_14445</name>
</gene>
<keyword evidence="7" id="KW-0597">Phosphoprotein</keyword>
<dbReference type="EMBL" id="ML004444">
    <property type="protein sequence ID" value="RKP31220.1"/>
    <property type="molecule type" value="Genomic_DNA"/>
</dbReference>
<dbReference type="GO" id="GO:0006120">
    <property type="term" value="P:mitochondrial electron transport, NADH to ubiquinone"/>
    <property type="evidence" value="ECO:0007669"/>
    <property type="project" value="InterPro"/>
</dbReference>
<feature type="region of interest" description="Disordered" evidence="16">
    <location>
        <begin position="74"/>
        <end position="107"/>
    </location>
</feature>
<keyword evidence="6" id="KW-0813">Transport</keyword>
<dbReference type="GO" id="GO:0005743">
    <property type="term" value="C:mitochondrial inner membrane"/>
    <property type="evidence" value="ECO:0007669"/>
    <property type="project" value="UniProtKB-SubCell"/>
</dbReference>
<evidence type="ECO:0000256" key="16">
    <source>
        <dbReference type="SAM" id="MobiDB-lite"/>
    </source>
</evidence>
<dbReference type="Proteomes" id="UP000268321">
    <property type="component" value="Unassembled WGS sequence"/>
</dbReference>
<name>A0A4P9ZGQ8_9ASCO</name>
<evidence type="ECO:0000256" key="12">
    <source>
        <dbReference type="ARBA" id="ARBA00023128"/>
    </source>
</evidence>
<organism evidence="18 19">
    <name type="scientific">Metschnikowia bicuspidata</name>
    <dbReference type="NCBI Taxonomy" id="27322"/>
    <lineage>
        <taxon>Eukaryota</taxon>
        <taxon>Fungi</taxon>
        <taxon>Dikarya</taxon>
        <taxon>Ascomycota</taxon>
        <taxon>Saccharomycotina</taxon>
        <taxon>Pichiomycetes</taxon>
        <taxon>Metschnikowiaceae</taxon>
        <taxon>Metschnikowia</taxon>
    </lineage>
</organism>
<evidence type="ECO:0000256" key="7">
    <source>
        <dbReference type="ARBA" id="ARBA00022553"/>
    </source>
</evidence>
<comment type="similarity">
    <text evidence="3">Belongs to the complex I LYR family.</text>
</comment>
<keyword evidence="13" id="KW-0472">Membrane</keyword>
<evidence type="ECO:0000256" key="15">
    <source>
        <dbReference type="ARBA" id="ARBA00032528"/>
    </source>
</evidence>
<evidence type="ECO:0000256" key="11">
    <source>
        <dbReference type="ARBA" id="ARBA00022990"/>
    </source>
</evidence>